<proteinExistence type="predicted"/>
<comment type="caution">
    <text evidence="1">The sequence shown here is derived from an EMBL/GenBank/DDBJ whole genome shotgun (WGS) entry which is preliminary data.</text>
</comment>
<sequence>MSIGTHVYGRSIVPLGDHFNSLFSVYHHKADPSSARQLSAAQRTLIGLEQVSRCVGQGTLASPL</sequence>
<keyword evidence="2" id="KW-1185">Reference proteome</keyword>
<protein>
    <submittedName>
        <fullName evidence="1">Uncharacterized protein</fullName>
    </submittedName>
</protein>
<dbReference type="Proteomes" id="UP001228044">
    <property type="component" value="Unassembled WGS sequence"/>
</dbReference>
<accession>A0ABT8DWU1</accession>
<dbReference type="RefSeq" id="WP_290360847.1">
    <property type="nucleotide sequence ID" value="NZ_JAUHHC010000005.1"/>
</dbReference>
<organism evidence="1 2">
    <name type="scientific">Roseateles violae</name>
    <dbReference type="NCBI Taxonomy" id="3058042"/>
    <lineage>
        <taxon>Bacteria</taxon>
        <taxon>Pseudomonadati</taxon>
        <taxon>Pseudomonadota</taxon>
        <taxon>Betaproteobacteria</taxon>
        <taxon>Burkholderiales</taxon>
        <taxon>Sphaerotilaceae</taxon>
        <taxon>Roseateles</taxon>
    </lineage>
</organism>
<dbReference type="EMBL" id="JAUHHC010000005">
    <property type="protein sequence ID" value="MDN3922548.1"/>
    <property type="molecule type" value="Genomic_DNA"/>
</dbReference>
<evidence type="ECO:0000313" key="1">
    <source>
        <dbReference type="EMBL" id="MDN3922548.1"/>
    </source>
</evidence>
<evidence type="ECO:0000313" key="2">
    <source>
        <dbReference type="Proteomes" id="UP001228044"/>
    </source>
</evidence>
<gene>
    <name evidence="1" type="ORF">QWJ38_19835</name>
</gene>
<name>A0ABT8DWU1_9BURK</name>
<reference evidence="1 2" key="1">
    <citation type="submission" date="2023-06" db="EMBL/GenBank/DDBJ databases">
        <title>Pelomonas sp. PFR6 16S ribosomal RNA gene Genome sequencing and assembly.</title>
        <authorList>
            <person name="Woo H."/>
        </authorList>
    </citation>
    <scope>NUCLEOTIDE SEQUENCE [LARGE SCALE GENOMIC DNA]</scope>
    <source>
        <strain evidence="1 2">PFR6</strain>
    </source>
</reference>